<dbReference type="Proteomes" id="UP000887097">
    <property type="component" value="Unassembled WGS sequence"/>
</dbReference>
<name>A0AA37I689_XYLRU</name>
<comment type="caution">
    <text evidence="1">The sequence shown here is derived from an EMBL/GenBank/DDBJ whole genome shotgun (WGS) entry which is preliminary data.</text>
</comment>
<dbReference type="GeneID" id="67454771"/>
<dbReference type="AlphaFoldDB" id="A0AA37I689"/>
<dbReference type="RefSeq" id="WP_177168187.1">
    <property type="nucleotide sequence ID" value="NZ_BPTT01000001.1"/>
</dbReference>
<organism evidence="1 2">
    <name type="scientific">Xylanibacter ruminicola</name>
    <name type="common">Prevotella ruminicola</name>
    <dbReference type="NCBI Taxonomy" id="839"/>
    <lineage>
        <taxon>Bacteria</taxon>
        <taxon>Pseudomonadati</taxon>
        <taxon>Bacteroidota</taxon>
        <taxon>Bacteroidia</taxon>
        <taxon>Bacteroidales</taxon>
        <taxon>Prevotellaceae</taxon>
        <taxon>Xylanibacter</taxon>
    </lineage>
</organism>
<accession>A0AA37I689</accession>
<gene>
    <name evidence="1" type="ORF">PRMUPPPA20_06540</name>
</gene>
<reference evidence="1" key="1">
    <citation type="submission" date="2021-08" db="EMBL/GenBank/DDBJ databases">
        <title>Prevotella lacticifex sp. nov., isolated from rumen of cow.</title>
        <authorList>
            <person name="Shinkai T."/>
            <person name="Ikeyama N."/>
            <person name="Kumagai M."/>
            <person name="Ohmori H."/>
            <person name="Sakamoto M."/>
            <person name="Ohkuma M."/>
            <person name="Mitsumori M."/>
        </authorList>
    </citation>
    <scope>NUCLEOTIDE SEQUENCE</scope>
    <source>
        <strain evidence="1">JCM 8259</strain>
    </source>
</reference>
<evidence type="ECO:0000313" key="2">
    <source>
        <dbReference type="Proteomes" id="UP000887097"/>
    </source>
</evidence>
<protein>
    <submittedName>
        <fullName evidence="1">Uncharacterized protein</fullName>
    </submittedName>
</protein>
<evidence type="ECO:0000313" key="1">
    <source>
        <dbReference type="EMBL" id="GJG32545.1"/>
    </source>
</evidence>
<proteinExistence type="predicted"/>
<dbReference type="EMBL" id="BPTT01000001">
    <property type="protein sequence ID" value="GJG32545.1"/>
    <property type="molecule type" value="Genomic_DNA"/>
</dbReference>
<sequence length="55" mass="6672">MNIFNKLITYNKEGKCENPVALKEKQEREKLAYRAKTMGRWQVSKFLEVRKFYSK</sequence>